<organism evidence="12 13">
    <name type="scientific">Cohnella zeiphila</name>
    <dbReference type="NCBI Taxonomy" id="2761120"/>
    <lineage>
        <taxon>Bacteria</taxon>
        <taxon>Bacillati</taxon>
        <taxon>Bacillota</taxon>
        <taxon>Bacilli</taxon>
        <taxon>Bacillales</taxon>
        <taxon>Paenibacillaceae</taxon>
        <taxon>Cohnella</taxon>
    </lineage>
</organism>
<comment type="subcellular location">
    <subcellularLocation>
        <location evidence="2">Cell membrane</location>
        <topology evidence="2">Multi-pass membrane protein</topology>
    </subcellularLocation>
</comment>
<accession>A0A7X0SGW3</accession>
<comment type="catalytic activity">
    <reaction evidence="1">
        <text>ATP + protein L-histidine = ADP + protein N-phospho-L-histidine.</text>
        <dbReference type="EC" id="2.7.13.3"/>
    </reaction>
</comment>
<dbReference type="GO" id="GO:0000155">
    <property type="term" value="F:phosphorelay sensor kinase activity"/>
    <property type="evidence" value="ECO:0007669"/>
    <property type="project" value="InterPro"/>
</dbReference>
<feature type="domain" description="HAMP" evidence="11">
    <location>
        <begin position="347"/>
        <end position="399"/>
    </location>
</feature>
<keyword evidence="4" id="KW-1003">Cell membrane</keyword>
<evidence type="ECO:0000313" key="13">
    <source>
        <dbReference type="Proteomes" id="UP000564644"/>
    </source>
</evidence>
<evidence type="ECO:0000256" key="9">
    <source>
        <dbReference type="ARBA" id="ARBA00023136"/>
    </source>
</evidence>
<dbReference type="PROSITE" id="PS50885">
    <property type="entry name" value="HAMP"/>
    <property type="match status" value="1"/>
</dbReference>
<reference evidence="12 13" key="1">
    <citation type="submission" date="2020-08" db="EMBL/GenBank/DDBJ databases">
        <title>Cohnella phylogeny.</title>
        <authorList>
            <person name="Dunlap C."/>
        </authorList>
    </citation>
    <scope>NUCLEOTIDE SEQUENCE [LARGE SCALE GENOMIC DNA]</scope>
    <source>
        <strain evidence="12 13">CBP 2801</strain>
    </source>
</reference>
<dbReference type="InterPro" id="IPR003594">
    <property type="entry name" value="HATPase_dom"/>
</dbReference>
<dbReference type="SMART" id="SM00387">
    <property type="entry name" value="HATPase_c"/>
    <property type="match status" value="1"/>
</dbReference>
<dbReference type="EC" id="2.7.13.3" evidence="3"/>
<evidence type="ECO:0000256" key="1">
    <source>
        <dbReference type="ARBA" id="ARBA00000085"/>
    </source>
</evidence>
<evidence type="ECO:0000256" key="4">
    <source>
        <dbReference type="ARBA" id="ARBA00022475"/>
    </source>
</evidence>
<dbReference type="Gene3D" id="1.10.8.500">
    <property type="entry name" value="HAMP domain in histidine kinase"/>
    <property type="match status" value="1"/>
</dbReference>
<feature type="transmembrane region" description="Helical" evidence="10">
    <location>
        <begin position="326"/>
        <end position="350"/>
    </location>
</feature>
<dbReference type="InterPro" id="IPR004358">
    <property type="entry name" value="Sig_transdc_His_kin-like_C"/>
</dbReference>
<dbReference type="CDD" id="cd12912">
    <property type="entry name" value="PDC2_MCP_like"/>
    <property type="match status" value="1"/>
</dbReference>
<dbReference type="PANTHER" id="PTHR34220:SF7">
    <property type="entry name" value="SENSOR HISTIDINE KINASE YPDA"/>
    <property type="match status" value="1"/>
</dbReference>
<evidence type="ECO:0000256" key="7">
    <source>
        <dbReference type="ARBA" id="ARBA00022777"/>
    </source>
</evidence>
<proteinExistence type="predicted"/>
<dbReference type="SUPFAM" id="SSF55874">
    <property type="entry name" value="ATPase domain of HSP90 chaperone/DNA topoisomerase II/histidine kinase"/>
    <property type="match status" value="1"/>
</dbReference>
<dbReference type="Gene3D" id="3.30.450.20">
    <property type="entry name" value="PAS domain"/>
    <property type="match status" value="1"/>
</dbReference>
<evidence type="ECO:0000256" key="8">
    <source>
        <dbReference type="ARBA" id="ARBA00023012"/>
    </source>
</evidence>
<keyword evidence="13" id="KW-1185">Reference proteome</keyword>
<dbReference type="Gene3D" id="3.30.565.10">
    <property type="entry name" value="Histidine kinase-like ATPase, C-terminal domain"/>
    <property type="match status" value="1"/>
</dbReference>
<keyword evidence="6" id="KW-0808">Transferase</keyword>
<evidence type="ECO:0000256" key="2">
    <source>
        <dbReference type="ARBA" id="ARBA00004651"/>
    </source>
</evidence>
<dbReference type="Pfam" id="PF02518">
    <property type="entry name" value="HATPase_c"/>
    <property type="match status" value="1"/>
</dbReference>
<evidence type="ECO:0000256" key="5">
    <source>
        <dbReference type="ARBA" id="ARBA00022553"/>
    </source>
</evidence>
<keyword evidence="7 12" id="KW-0418">Kinase</keyword>
<evidence type="ECO:0000256" key="3">
    <source>
        <dbReference type="ARBA" id="ARBA00012438"/>
    </source>
</evidence>
<keyword evidence="5" id="KW-0597">Phosphoprotein</keyword>
<dbReference type="InterPro" id="IPR010559">
    <property type="entry name" value="Sig_transdc_His_kin_internal"/>
</dbReference>
<dbReference type="PANTHER" id="PTHR34220">
    <property type="entry name" value="SENSOR HISTIDINE KINASE YPDA"/>
    <property type="match status" value="1"/>
</dbReference>
<dbReference type="Pfam" id="PF06580">
    <property type="entry name" value="His_kinase"/>
    <property type="match status" value="1"/>
</dbReference>
<keyword evidence="9 10" id="KW-0472">Membrane</keyword>
<dbReference type="InterPro" id="IPR003660">
    <property type="entry name" value="HAMP_dom"/>
</dbReference>
<comment type="caution">
    <text evidence="12">The sequence shown here is derived from an EMBL/GenBank/DDBJ whole genome shotgun (WGS) entry which is preliminary data.</text>
</comment>
<dbReference type="InterPro" id="IPR036890">
    <property type="entry name" value="HATPase_C_sf"/>
</dbReference>
<evidence type="ECO:0000256" key="6">
    <source>
        <dbReference type="ARBA" id="ARBA00022679"/>
    </source>
</evidence>
<keyword evidence="8" id="KW-0902">Two-component regulatory system</keyword>
<dbReference type="EMBL" id="JACJVO010000002">
    <property type="protein sequence ID" value="MBB6729755.1"/>
    <property type="molecule type" value="Genomic_DNA"/>
</dbReference>
<dbReference type="SUPFAM" id="SSF158472">
    <property type="entry name" value="HAMP domain-like"/>
    <property type="match status" value="1"/>
</dbReference>
<keyword evidence="10" id="KW-1133">Transmembrane helix</keyword>
<dbReference type="CDD" id="cd06225">
    <property type="entry name" value="HAMP"/>
    <property type="match status" value="1"/>
</dbReference>
<gene>
    <name evidence="12" type="ORF">H7C18_02455</name>
</gene>
<dbReference type="GO" id="GO:0005886">
    <property type="term" value="C:plasma membrane"/>
    <property type="evidence" value="ECO:0007669"/>
    <property type="project" value="UniProtKB-SubCell"/>
</dbReference>
<evidence type="ECO:0000256" key="10">
    <source>
        <dbReference type="SAM" id="Phobius"/>
    </source>
</evidence>
<keyword evidence="10" id="KW-0812">Transmembrane</keyword>
<name>A0A7X0SGW3_9BACL</name>
<dbReference type="PRINTS" id="PR00344">
    <property type="entry name" value="BCTRLSENSOR"/>
</dbReference>
<dbReference type="InterPro" id="IPR050640">
    <property type="entry name" value="Bact_2-comp_sensor_kinase"/>
</dbReference>
<dbReference type="Proteomes" id="UP000564644">
    <property type="component" value="Unassembled WGS sequence"/>
</dbReference>
<protein>
    <recommendedName>
        <fullName evidence="3">histidine kinase</fullName>
        <ecNumber evidence="3">2.7.13.3</ecNumber>
    </recommendedName>
</protein>
<dbReference type="AlphaFoldDB" id="A0A7X0SGW3"/>
<dbReference type="Pfam" id="PF00672">
    <property type="entry name" value="HAMP"/>
    <property type="match status" value="1"/>
</dbReference>
<evidence type="ECO:0000313" key="12">
    <source>
        <dbReference type="EMBL" id="MBB6729755.1"/>
    </source>
</evidence>
<evidence type="ECO:0000259" key="11">
    <source>
        <dbReference type="PROSITE" id="PS50885"/>
    </source>
</evidence>
<dbReference type="SMART" id="SM00304">
    <property type="entry name" value="HAMP"/>
    <property type="match status" value="1"/>
</dbReference>
<sequence length="623" mass="70356">MVKRGMRVNWRMPRWTGRMESKLSVVFVFLIALPIGALTLLSAQRYSHSIEDNTIAYVSKLSDSMMGKLDDYMQDMQKISIIPSYLGEIKDGLKMSNEFYRGQPDGGGDSVSILPSNQQRTIDIRKKIGNSIYFLNNIKSGTNTVYLFDAFGHVYYSAKVLDVRSDLSAVYPEWKKVAANAHGTPVLLSTQEVTPTMSGKRYVFTVVREIIDPANFDTLGIIAVDANIGVIEDIVMNLDNVTHGTTLITDDGGRVIYDSEKKYLGQKWSRQELLAKMPGSQGSFHHTENGQPVLTIYKQSEATGWRVLITIPENHLMEDATKTRNFTIVTAIVIMAFALLISLVLVFAITRPLRSLVRHMKEVQNGNMNVFFPARRRDEIGLAGSAFNRMIDRMKTLIQDIYQVEQRKKEAELESLQHQINPHFIYNTLESIRMTAVLNDDKEVGDMTQLLGKLLRYSFHAGLEFVPIDREWRHLRMYVTLLNYRYGNRFVLDLPDPRETEGLQVMKLLFQPIVENSVYHGLDDSQAGMRIRIRYRPEGTDDLFDIADDGSGMDVETLANLQAALRLSAAEAAGQGGIGLRNVNERLKLRYGEAYGLTVDSEPGRGTTVTVRLPHRRKGGDQA</sequence>